<gene>
    <name evidence="3" type="ORF">BVC80_65g23</name>
</gene>
<reference evidence="3 4" key="1">
    <citation type="journal article" date="2017" name="Mol. Plant">
        <title>The Genome of Medicinal Plant Macleaya cordata Provides New Insights into Benzylisoquinoline Alkaloids Metabolism.</title>
        <authorList>
            <person name="Liu X."/>
            <person name="Liu Y."/>
            <person name="Huang P."/>
            <person name="Ma Y."/>
            <person name="Qing Z."/>
            <person name="Tang Q."/>
            <person name="Cao H."/>
            <person name="Cheng P."/>
            <person name="Zheng Y."/>
            <person name="Yuan Z."/>
            <person name="Zhou Y."/>
            <person name="Liu J."/>
            <person name="Tang Z."/>
            <person name="Zhuo Y."/>
            <person name="Zhang Y."/>
            <person name="Yu L."/>
            <person name="Huang J."/>
            <person name="Yang P."/>
            <person name="Peng Q."/>
            <person name="Zhang J."/>
            <person name="Jiang W."/>
            <person name="Zhang Z."/>
            <person name="Lin K."/>
            <person name="Ro D.K."/>
            <person name="Chen X."/>
            <person name="Xiong X."/>
            <person name="Shang Y."/>
            <person name="Huang S."/>
            <person name="Zeng J."/>
        </authorList>
    </citation>
    <scope>NUCLEOTIDE SEQUENCE [LARGE SCALE GENOMIC DNA]</scope>
    <source>
        <strain evidence="4">cv. BLH2017</strain>
        <tissue evidence="3">Root</tissue>
    </source>
</reference>
<evidence type="ECO:0000313" key="4">
    <source>
        <dbReference type="Proteomes" id="UP000195402"/>
    </source>
</evidence>
<dbReference type="Gene3D" id="3.40.50.300">
    <property type="entry name" value="P-loop containing nucleotide triphosphate hydrolases"/>
    <property type="match status" value="1"/>
</dbReference>
<dbReference type="InParanoid" id="A0A200QWX7"/>
<sequence length="352" mass="39798">MTPREWISGDESAKEMLARVLTERPFLLIPPLHRVPLRVGNVVEIVGPSPSAKTEILIQAAISSILPKEWKGVPYGGLERLVLYFDLDCRFDVERLSQSLRHHIVEANRSTNRTSSELNKDLRECDDMREPTNNFDEELFVGCMRRFLYVRCYNSYEFLATLKTLCYRLQKETEANGVAAHFLMIDSISAFYWADRASTPLPVGGDNRKSLSLHSVVETVVQEIRKLLQVQPMILLATKATILGDGELKRFSILSDEEISPSPSPAQPAIYYTQDTYTSSSYFVSFIISAISTTITTTHHRHHHLLMTNATANVIPTPPPPLLSPPPDDHDTTTIQNMMTSDNDDDDHDHRC</sequence>
<evidence type="ECO:0000259" key="2">
    <source>
        <dbReference type="PROSITE" id="PS50162"/>
    </source>
</evidence>
<dbReference type="CDD" id="cd19490">
    <property type="entry name" value="XRCC2"/>
    <property type="match status" value="1"/>
</dbReference>
<name>A0A200QWX7_MACCD</name>
<dbReference type="SUPFAM" id="SSF52540">
    <property type="entry name" value="P-loop containing nucleoside triphosphate hydrolases"/>
    <property type="match status" value="1"/>
</dbReference>
<dbReference type="GO" id="GO:0003677">
    <property type="term" value="F:DNA binding"/>
    <property type="evidence" value="ECO:0007669"/>
    <property type="project" value="InterPro"/>
</dbReference>
<proteinExistence type="predicted"/>
<dbReference type="AlphaFoldDB" id="A0A200QWX7"/>
<organism evidence="3 4">
    <name type="scientific">Macleaya cordata</name>
    <name type="common">Five-seeded plume-poppy</name>
    <name type="synonym">Bocconia cordata</name>
    <dbReference type="NCBI Taxonomy" id="56857"/>
    <lineage>
        <taxon>Eukaryota</taxon>
        <taxon>Viridiplantae</taxon>
        <taxon>Streptophyta</taxon>
        <taxon>Embryophyta</taxon>
        <taxon>Tracheophyta</taxon>
        <taxon>Spermatophyta</taxon>
        <taxon>Magnoliopsida</taxon>
        <taxon>Ranunculales</taxon>
        <taxon>Papaveraceae</taxon>
        <taxon>Papaveroideae</taxon>
        <taxon>Macleaya</taxon>
    </lineage>
</organism>
<dbReference type="GO" id="GO:0005657">
    <property type="term" value="C:replication fork"/>
    <property type="evidence" value="ECO:0007669"/>
    <property type="project" value="InterPro"/>
</dbReference>
<dbReference type="EMBL" id="MVGT01000928">
    <property type="protein sequence ID" value="OVA14976.1"/>
    <property type="molecule type" value="Genomic_DNA"/>
</dbReference>
<dbReference type="GO" id="GO:0140664">
    <property type="term" value="F:ATP-dependent DNA damage sensor activity"/>
    <property type="evidence" value="ECO:0007669"/>
    <property type="project" value="InterPro"/>
</dbReference>
<dbReference type="PANTHER" id="PTHR46644">
    <property type="entry name" value="DNA REPAIR PROTEIN XRCC2"/>
    <property type="match status" value="1"/>
</dbReference>
<feature type="compositionally biased region" description="Acidic residues" evidence="1">
    <location>
        <begin position="342"/>
        <end position="352"/>
    </location>
</feature>
<dbReference type="FunCoup" id="A0A200QWX7">
    <property type="interactions" value="1487"/>
</dbReference>
<dbReference type="InterPro" id="IPR020588">
    <property type="entry name" value="RecA_ATP-bd"/>
</dbReference>
<dbReference type="GO" id="GO:0000724">
    <property type="term" value="P:double-strand break repair via homologous recombination"/>
    <property type="evidence" value="ECO:0007669"/>
    <property type="project" value="InterPro"/>
</dbReference>
<evidence type="ECO:0000313" key="3">
    <source>
        <dbReference type="EMBL" id="OVA14976.1"/>
    </source>
</evidence>
<dbReference type="OrthoDB" id="420422at2759"/>
<protein>
    <recommendedName>
        <fullName evidence="2">RecA family profile 1 domain-containing protein</fullName>
    </recommendedName>
</protein>
<dbReference type="InterPro" id="IPR027417">
    <property type="entry name" value="P-loop_NTPase"/>
</dbReference>
<dbReference type="PANTHER" id="PTHR46644:SF2">
    <property type="entry name" value="DNA REPAIR PROTEIN XRCC2"/>
    <property type="match status" value="1"/>
</dbReference>
<evidence type="ECO:0000256" key="1">
    <source>
        <dbReference type="SAM" id="MobiDB-lite"/>
    </source>
</evidence>
<accession>A0A200QWX7</accession>
<dbReference type="STRING" id="56857.A0A200QWX7"/>
<dbReference type="InterPro" id="IPR030547">
    <property type="entry name" value="XRCC2"/>
</dbReference>
<dbReference type="PROSITE" id="PS50162">
    <property type="entry name" value="RECA_2"/>
    <property type="match status" value="1"/>
</dbReference>
<dbReference type="GO" id="GO:0005524">
    <property type="term" value="F:ATP binding"/>
    <property type="evidence" value="ECO:0007669"/>
    <property type="project" value="InterPro"/>
</dbReference>
<feature type="compositionally biased region" description="Pro residues" evidence="1">
    <location>
        <begin position="316"/>
        <end position="326"/>
    </location>
</feature>
<keyword evidence="4" id="KW-1185">Reference proteome</keyword>
<feature type="domain" description="RecA family profile 1" evidence="2">
    <location>
        <begin position="17"/>
        <end position="242"/>
    </location>
</feature>
<dbReference type="Proteomes" id="UP000195402">
    <property type="component" value="Unassembled WGS sequence"/>
</dbReference>
<comment type="caution">
    <text evidence="3">The sequence shown here is derived from an EMBL/GenBank/DDBJ whole genome shotgun (WGS) entry which is preliminary data.</text>
</comment>
<feature type="region of interest" description="Disordered" evidence="1">
    <location>
        <begin position="316"/>
        <end position="352"/>
    </location>
</feature>
<dbReference type="GO" id="GO:0033063">
    <property type="term" value="C:Rad51B-Rad51C-Rad51D-XRCC2 complex"/>
    <property type="evidence" value="ECO:0007669"/>
    <property type="project" value="InterPro"/>
</dbReference>